<dbReference type="Pfam" id="PF00128">
    <property type="entry name" value="Alpha-amylase"/>
    <property type="match status" value="2"/>
</dbReference>
<keyword evidence="9 10" id="KW-0119">Carbohydrate metabolism</keyword>
<reference evidence="13" key="1">
    <citation type="submission" date="2006-10" db="EMBL/GenBank/DDBJ databases">
        <title>Complete sequence of Solibacter usitatus Ellin6076.</title>
        <authorList>
            <consortium name="US DOE Joint Genome Institute"/>
            <person name="Copeland A."/>
            <person name="Lucas S."/>
            <person name="Lapidus A."/>
            <person name="Barry K."/>
            <person name="Detter J.C."/>
            <person name="Glavina del Rio T."/>
            <person name="Hammon N."/>
            <person name="Israni S."/>
            <person name="Dalin E."/>
            <person name="Tice H."/>
            <person name="Pitluck S."/>
            <person name="Thompson L.S."/>
            <person name="Brettin T."/>
            <person name="Bruce D."/>
            <person name="Han C."/>
            <person name="Tapia R."/>
            <person name="Gilna P."/>
            <person name="Schmutz J."/>
            <person name="Larimer F."/>
            <person name="Land M."/>
            <person name="Hauser L."/>
            <person name="Kyrpides N."/>
            <person name="Mikhailova N."/>
            <person name="Janssen P.H."/>
            <person name="Kuske C.R."/>
            <person name="Richardson P."/>
        </authorList>
    </citation>
    <scope>NUCLEOTIDE SEQUENCE</scope>
    <source>
        <strain evidence="13">Ellin6076</strain>
    </source>
</reference>
<dbReference type="Pfam" id="PF22019">
    <property type="entry name" value="GlgB_N"/>
    <property type="match status" value="1"/>
</dbReference>
<comment type="similarity">
    <text evidence="4 10">Belongs to the glycosyl hydrolase 13 family. GlgB subfamily.</text>
</comment>
<dbReference type="SUPFAM" id="SSF51011">
    <property type="entry name" value="Glycosyl hydrolase domain"/>
    <property type="match status" value="1"/>
</dbReference>
<dbReference type="UniPathway" id="UPA00164"/>
<dbReference type="InterPro" id="IPR006047">
    <property type="entry name" value="GH13_cat_dom"/>
</dbReference>
<dbReference type="HOGENOM" id="CLU_004245_3_2_0"/>
<dbReference type="Pfam" id="PF02806">
    <property type="entry name" value="Alpha-amylase_C"/>
    <property type="match status" value="1"/>
</dbReference>
<feature type="domain" description="Glycosyl hydrolase family 13 catalytic" evidence="12">
    <location>
        <begin position="248"/>
        <end position="591"/>
    </location>
</feature>
<dbReference type="EC" id="2.4.1.18" evidence="10"/>
<evidence type="ECO:0000256" key="2">
    <source>
        <dbReference type="ARBA" id="ARBA00002953"/>
    </source>
</evidence>
<dbReference type="GO" id="GO:0005978">
    <property type="term" value="P:glycogen biosynthetic process"/>
    <property type="evidence" value="ECO:0007669"/>
    <property type="project" value="UniProtKB-UniRule"/>
</dbReference>
<dbReference type="InterPro" id="IPR006407">
    <property type="entry name" value="GlgB"/>
</dbReference>
<evidence type="ECO:0000256" key="6">
    <source>
        <dbReference type="ARBA" id="ARBA00022676"/>
    </source>
</evidence>
<dbReference type="CDD" id="cd11322">
    <property type="entry name" value="AmyAc_Glg_BE"/>
    <property type="match status" value="1"/>
</dbReference>
<dbReference type="PANTHER" id="PTHR43651">
    <property type="entry name" value="1,4-ALPHA-GLUCAN-BRANCHING ENZYME"/>
    <property type="match status" value="1"/>
</dbReference>
<feature type="active site" description="Nucleophile" evidence="10 11">
    <location>
        <position position="405"/>
    </location>
</feature>
<dbReference type="FunCoup" id="Q01Q24">
    <property type="interactions" value="530"/>
</dbReference>
<comment type="function">
    <text evidence="2 10">Catalyzes the formation of the alpha-1,6-glucosidic linkages in glycogen by scission of a 1,4-alpha-linked oligosaccharide from growing alpha-1,4-glucan chains and the subsequent attachment of the oligosaccharide to the alpha-1,6 position.</text>
</comment>
<dbReference type="NCBIfam" id="TIGR01515">
    <property type="entry name" value="branching_enzym"/>
    <property type="match status" value="1"/>
</dbReference>
<evidence type="ECO:0000256" key="7">
    <source>
        <dbReference type="ARBA" id="ARBA00022679"/>
    </source>
</evidence>
<dbReference type="NCBIfam" id="NF008967">
    <property type="entry name" value="PRK12313.1"/>
    <property type="match status" value="1"/>
</dbReference>
<dbReference type="FunFam" id="3.20.20.80:FF:000003">
    <property type="entry name" value="1,4-alpha-glucan branching enzyme GlgB"/>
    <property type="match status" value="1"/>
</dbReference>
<evidence type="ECO:0000256" key="5">
    <source>
        <dbReference type="ARBA" id="ARBA00022600"/>
    </source>
</evidence>
<evidence type="ECO:0000256" key="8">
    <source>
        <dbReference type="ARBA" id="ARBA00023056"/>
    </source>
</evidence>
<dbReference type="InterPro" id="IPR044143">
    <property type="entry name" value="GlgB_N_E_set_prok"/>
</dbReference>
<dbReference type="STRING" id="234267.Acid_7335"/>
<dbReference type="InParanoid" id="Q01Q24"/>
<evidence type="ECO:0000256" key="1">
    <source>
        <dbReference type="ARBA" id="ARBA00000826"/>
    </source>
</evidence>
<feature type="active site" description="Proton donor" evidence="10 11">
    <location>
        <position position="457"/>
    </location>
</feature>
<dbReference type="InterPro" id="IPR004193">
    <property type="entry name" value="Glyco_hydro_13_N"/>
</dbReference>
<dbReference type="CDD" id="cd02855">
    <property type="entry name" value="E_set_GBE_prok_N"/>
    <property type="match status" value="1"/>
</dbReference>
<dbReference type="PIRSF" id="PIRSF000463">
    <property type="entry name" value="GlgB"/>
    <property type="match status" value="1"/>
</dbReference>
<keyword evidence="8 10" id="KW-0320">Glycogen biosynthesis</keyword>
<dbReference type="InterPro" id="IPR013780">
    <property type="entry name" value="Glyco_hydro_b"/>
</dbReference>
<dbReference type="NCBIfam" id="NF003811">
    <property type="entry name" value="PRK05402.1"/>
    <property type="match status" value="1"/>
</dbReference>
<evidence type="ECO:0000256" key="10">
    <source>
        <dbReference type="HAMAP-Rule" id="MF_00685"/>
    </source>
</evidence>
<evidence type="ECO:0000256" key="4">
    <source>
        <dbReference type="ARBA" id="ARBA00009000"/>
    </source>
</evidence>
<dbReference type="Gene3D" id="2.60.40.10">
    <property type="entry name" value="Immunoglobulins"/>
    <property type="match status" value="2"/>
</dbReference>
<dbReference type="GO" id="GO:0043169">
    <property type="term" value="F:cation binding"/>
    <property type="evidence" value="ECO:0007669"/>
    <property type="project" value="InterPro"/>
</dbReference>
<dbReference type="InterPro" id="IPR037439">
    <property type="entry name" value="Branching_enzy"/>
</dbReference>
<comment type="catalytic activity">
    <reaction evidence="1 10">
        <text>Transfers a segment of a (1-&gt;4)-alpha-D-glucan chain to a primary hydroxy group in a similar glucan chain.</text>
        <dbReference type="EC" id="2.4.1.18"/>
    </reaction>
</comment>
<dbReference type="EMBL" id="CP000473">
    <property type="protein sequence ID" value="ABJ88246.1"/>
    <property type="molecule type" value="Genomic_DNA"/>
</dbReference>
<dbReference type="InterPro" id="IPR013783">
    <property type="entry name" value="Ig-like_fold"/>
</dbReference>
<keyword evidence="6 10" id="KW-0328">Glycosyltransferase</keyword>
<keyword evidence="7 10" id="KW-0808">Transferase</keyword>
<evidence type="ECO:0000256" key="11">
    <source>
        <dbReference type="PIRSR" id="PIRSR000463-1"/>
    </source>
</evidence>
<name>Q01Q24_SOLUE</name>
<accession>Q01Q24</accession>
<dbReference type="GO" id="GO:0004553">
    <property type="term" value="F:hydrolase activity, hydrolyzing O-glycosyl compounds"/>
    <property type="evidence" value="ECO:0007669"/>
    <property type="project" value="InterPro"/>
</dbReference>
<organism evidence="13">
    <name type="scientific">Solibacter usitatus (strain Ellin6076)</name>
    <dbReference type="NCBI Taxonomy" id="234267"/>
    <lineage>
        <taxon>Bacteria</taxon>
        <taxon>Pseudomonadati</taxon>
        <taxon>Acidobacteriota</taxon>
        <taxon>Terriglobia</taxon>
        <taxon>Bryobacterales</taxon>
        <taxon>Solibacteraceae</taxon>
        <taxon>Candidatus Solibacter</taxon>
    </lineage>
</organism>
<dbReference type="SMART" id="SM00642">
    <property type="entry name" value="Aamy"/>
    <property type="match status" value="1"/>
</dbReference>
<dbReference type="KEGG" id="sus:Acid_7335"/>
<dbReference type="OrthoDB" id="9800174at2"/>
<comment type="pathway">
    <text evidence="3 10">Glycan biosynthesis; glycogen biosynthesis.</text>
</comment>
<keyword evidence="5 10" id="KW-0321">Glycogen metabolism</keyword>
<proteinExistence type="inferred from homology"/>
<dbReference type="SUPFAM" id="SSF51445">
    <property type="entry name" value="(Trans)glycosidases"/>
    <property type="match status" value="1"/>
</dbReference>
<dbReference type="Gene3D" id="3.20.20.80">
    <property type="entry name" value="Glycosidases"/>
    <property type="match status" value="1"/>
</dbReference>
<dbReference type="FunFam" id="2.60.40.10:FF:000169">
    <property type="entry name" value="1,4-alpha-glucan branching enzyme GlgB"/>
    <property type="match status" value="1"/>
</dbReference>
<evidence type="ECO:0000256" key="9">
    <source>
        <dbReference type="ARBA" id="ARBA00023277"/>
    </source>
</evidence>
<dbReference type="CAZy" id="GH13">
    <property type="family name" value="Glycoside Hydrolase Family 13"/>
</dbReference>
<dbReference type="InterPro" id="IPR006048">
    <property type="entry name" value="A-amylase/branching_C"/>
</dbReference>
<sequence length="724" mass="82805">MTGEEIEAIVNGYHGDAFGILGPHSVRKKNGNPRWEVRAFLPQADSAVVLAGTTRYDMEKRHTQGFFVAAMDGDSVPYVIRARLWDGREIEIVDPYRFGPQISDSDLYLHTEGTLNEAWRSLGAHLVTTEGASGVRFAVWAPNAENVTVAGEFNDWDVRRHPMRRRNGGVWELFIPGLTQGTAYKYNIRSRFAGYQQLKADPYAFYCEHPPKSASVVWGLDNYQWQDQEWMETRAAHDLLKSPMAVYEVHLGSWMRGPMGQVLTYRDLAVKLVEYVKQMGYTHVELLPPMEHPFSGSWGYQIIGYFAPTSRFGTPDDFKFFIDAFHRAGIGVIVDWVPAHFPKDAHGLVFFDGTALYEHADPRKGEQQDWGTLVFNYGRNEVRTFLISNALFWLKEMHIDGLRVDAVASMLYLDYSRKAGEWIPNQYGGNENLEAIDFLRQFNVVAHSVPGAFTVAEESTAFAGVSKPVYLNGLGFTMKWNMGWMHDMLDYFSNDPIYRKYHHNSITFSLLYAFTENFVLPVSHDEVVHGKGSLLNKMPGDEWRQFANARAFLAYMWVHPGKKLLFMGQEIGQREEWNHDQGIRWELLQFDLHRQLQSLMRELNRVYKANPALYEIDFHYTGFEWVDFHDGANSIIAFLRRAEDPDDFILVCCNFTPVPRQGYEFGVPEEGFYQEILNTDSEYFGGTNMGNGGCLSSRPIAKHNRSHSIAVTLPPLAVVAFKKC</sequence>
<comment type="subunit">
    <text evidence="10">Monomer.</text>
</comment>
<dbReference type="GO" id="GO:0005829">
    <property type="term" value="C:cytosol"/>
    <property type="evidence" value="ECO:0007669"/>
    <property type="project" value="TreeGrafter"/>
</dbReference>
<dbReference type="PANTHER" id="PTHR43651:SF3">
    <property type="entry name" value="1,4-ALPHA-GLUCAN-BRANCHING ENZYME"/>
    <property type="match status" value="1"/>
</dbReference>
<dbReference type="InterPro" id="IPR014756">
    <property type="entry name" value="Ig_E-set"/>
</dbReference>
<dbReference type="AlphaFoldDB" id="Q01Q24"/>
<dbReference type="Gene3D" id="2.60.40.1180">
    <property type="entry name" value="Golgi alpha-mannosidase II"/>
    <property type="match status" value="1"/>
</dbReference>
<dbReference type="HAMAP" id="MF_00685">
    <property type="entry name" value="GlgB"/>
    <property type="match status" value="1"/>
</dbReference>
<evidence type="ECO:0000256" key="3">
    <source>
        <dbReference type="ARBA" id="ARBA00004964"/>
    </source>
</evidence>
<dbReference type="Pfam" id="PF02922">
    <property type="entry name" value="CBM_48"/>
    <property type="match status" value="1"/>
</dbReference>
<dbReference type="eggNOG" id="COG0296">
    <property type="taxonomic scope" value="Bacteria"/>
</dbReference>
<dbReference type="InterPro" id="IPR054169">
    <property type="entry name" value="GlgB_N"/>
</dbReference>
<dbReference type="GO" id="GO:0003844">
    <property type="term" value="F:1,4-alpha-glucan branching enzyme activity"/>
    <property type="evidence" value="ECO:0007669"/>
    <property type="project" value="UniProtKB-UniRule"/>
</dbReference>
<dbReference type="SUPFAM" id="SSF81296">
    <property type="entry name" value="E set domains"/>
    <property type="match status" value="1"/>
</dbReference>
<evidence type="ECO:0000313" key="13">
    <source>
        <dbReference type="EMBL" id="ABJ88246.1"/>
    </source>
</evidence>
<dbReference type="InterPro" id="IPR017853">
    <property type="entry name" value="GH"/>
</dbReference>
<gene>
    <name evidence="10" type="primary">glgB</name>
    <name evidence="13" type="ordered locus">Acid_7335</name>
</gene>
<evidence type="ECO:0000259" key="12">
    <source>
        <dbReference type="SMART" id="SM00642"/>
    </source>
</evidence>
<protein>
    <recommendedName>
        <fullName evidence="10">1,4-alpha-glucan branching enzyme GlgB</fullName>
        <ecNumber evidence="10">2.4.1.18</ecNumber>
    </recommendedName>
    <alternativeName>
        <fullName evidence="10">1,4-alpha-D-glucan:1,4-alpha-D-glucan 6-glucosyl-transferase</fullName>
    </alternativeName>
    <alternativeName>
        <fullName evidence="10">Alpha-(1-&gt;4)-glucan branching enzyme</fullName>
    </alternativeName>
    <alternativeName>
        <fullName evidence="10">Glycogen branching enzyme</fullName>
        <shortName evidence="10">BE</shortName>
    </alternativeName>
</protein>
<dbReference type="FunFam" id="2.60.40.1180:FF:000002">
    <property type="entry name" value="1,4-alpha-glucan branching enzyme GlgB"/>
    <property type="match status" value="1"/>
</dbReference>
<dbReference type="CAZy" id="CBM48">
    <property type="family name" value="Carbohydrate-Binding Module Family 48"/>
</dbReference>